<sequence length="478" mass="50254">MTAVAQDAAAMPVAEPNSRAARVINPWIVLVSTAFAMFAVFLDTTILFIAFAAIGADFASAGTSALSWVLNAYTIVFAAMLIPAGRLADRIGRRRTFLAGVVVFTVASMLCGAAPTVGVLVIARMLQAVGAAALVPSSLALVLQTFPRARVPLAVAVWSAVGAVAGALGPTLGAVVVEHLGWRWAFYINLPVGIISLLLGMRVLPEGREQNPGRFPDAASIVLLMASLALSAYAVVQTEEWGWVSVRFAAAFAASLLLLGAFIERCRRVENPLFDLGLFRSRPFRLANWAMLVFSTGFSAMFLGNVLFLTQVWRYPILRAGMVISAGPLVVAVMAPVFGRLAGRVGQRALLVPGGLVWASGAALLLLTATTAPRSPAHYLPALLLTGLGVALCMPQLSSVSVQGLPSDSYGAGAAVNQAVRNLGATLGVALVLAFTSHPSANPMTGFHHTWWLMIVSGASVSLLSFFLPRAPRQPARN</sequence>
<feature type="transmembrane region" description="Helical" evidence="7">
    <location>
        <begin position="184"/>
        <end position="204"/>
    </location>
</feature>
<feature type="transmembrane region" description="Helical" evidence="7">
    <location>
        <begin position="378"/>
        <end position="398"/>
    </location>
</feature>
<protein>
    <submittedName>
        <fullName evidence="9">EmrB/QacA subfamily drug resistance transporter</fullName>
    </submittedName>
</protein>
<dbReference type="PROSITE" id="PS50850">
    <property type="entry name" value="MFS"/>
    <property type="match status" value="1"/>
</dbReference>
<evidence type="ECO:0000313" key="9">
    <source>
        <dbReference type="EMBL" id="MBB6068425.1"/>
    </source>
</evidence>
<feature type="transmembrane region" description="Helical" evidence="7">
    <location>
        <begin position="419"/>
        <end position="438"/>
    </location>
</feature>
<feature type="transmembrane region" description="Helical" evidence="7">
    <location>
        <begin position="27"/>
        <end position="54"/>
    </location>
</feature>
<feature type="transmembrane region" description="Helical" evidence="7">
    <location>
        <begin position="97"/>
        <end position="122"/>
    </location>
</feature>
<evidence type="ECO:0000256" key="7">
    <source>
        <dbReference type="SAM" id="Phobius"/>
    </source>
</evidence>
<evidence type="ECO:0000256" key="6">
    <source>
        <dbReference type="ARBA" id="ARBA00023136"/>
    </source>
</evidence>
<dbReference type="GO" id="GO:0005886">
    <property type="term" value="C:plasma membrane"/>
    <property type="evidence" value="ECO:0007669"/>
    <property type="project" value="UniProtKB-SubCell"/>
</dbReference>
<reference evidence="9 10" key="1">
    <citation type="submission" date="2020-08" db="EMBL/GenBank/DDBJ databases">
        <title>Genomic Encyclopedia of Type Strains, Phase IV (KMG-IV): sequencing the most valuable type-strain genomes for metagenomic binning, comparative biology and taxonomic classification.</title>
        <authorList>
            <person name="Goeker M."/>
        </authorList>
    </citation>
    <scope>NUCLEOTIDE SEQUENCE [LARGE SCALE GENOMIC DNA]</scope>
    <source>
        <strain evidence="9 10">DSM 29007</strain>
    </source>
</reference>
<feature type="transmembrane region" description="Helical" evidence="7">
    <location>
        <begin position="128"/>
        <end position="146"/>
    </location>
</feature>
<dbReference type="Proteomes" id="UP000582837">
    <property type="component" value="Unassembled WGS sequence"/>
</dbReference>
<dbReference type="PANTHER" id="PTHR42718:SF48">
    <property type="entry name" value="CONSERVED TWO-DOMAIN MEMBRANE PROTEIN-RELATED"/>
    <property type="match status" value="1"/>
</dbReference>
<dbReference type="AlphaFoldDB" id="A0A841GUY5"/>
<dbReference type="GO" id="GO:0022857">
    <property type="term" value="F:transmembrane transporter activity"/>
    <property type="evidence" value="ECO:0007669"/>
    <property type="project" value="InterPro"/>
</dbReference>
<evidence type="ECO:0000256" key="3">
    <source>
        <dbReference type="ARBA" id="ARBA00022475"/>
    </source>
</evidence>
<comment type="caution">
    <text evidence="9">The sequence shown here is derived from an EMBL/GenBank/DDBJ whole genome shotgun (WGS) entry which is preliminary data.</text>
</comment>
<evidence type="ECO:0000256" key="5">
    <source>
        <dbReference type="ARBA" id="ARBA00022989"/>
    </source>
</evidence>
<keyword evidence="5 7" id="KW-1133">Transmembrane helix</keyword>
<evidence type="ECO:0000256" key="2">
    <source>
        <dbReference type="ARBA" id="ARBA00022448"/>
    </source>
</evidence>
<feature type="transmembrane region" description="Helical" evidence="7">
    <location>
        <begin position="66"/>
        <end position="85"/>
    </location>
</feature>
<proteinExistence type="predicted"/>
<dbReference type="NCBIfam" id="TIGR00711">
    <property type="entry name" value="efflux_EmrB"/>
    <property type="match status" value="1"/>
</dbReference>
<keyword evidence="10" id="KW-1185">Reference proteome</keyword>
<dbReference type="InterPro" id="IPR005829">
    <property type="entry name" value="Sugar_transporter_CS"/>
</dbReference>
<keyword evidence="4 7" id="KW-0812">Transmembrane</keyword>
<evidence type="ECO:0000256" key="1">
    <source>
        <dbReference type="ARBA" id="ARBA00004651"/>
    </source>
</evidence>
<feature type="domain" description="Major facilitator superfamily (MFS) profile" evidence="8">
    <location>
        <begin position="29"/>
        <end position="473"/>
    </location>
</feature>
<evidence type="ECO:0000259" key="8">
    <source>
        <dbReference type="PROSITE" id="PS50850"/>
    </source>
</evidence>
<dbReference type="InterPro" id="IPR020846">
    <property type="entry name" value="MFS_dom"/>
</dbReference>
<feature type="transmembrane region" description="Helical" evidence="7">
    <location>
        <begin position="284"/>
        <end position="308"/>
    </location>
</feature>
<dbReference type="Gene3D" id="1.20.1250.20">
    <property type="entry name" value="MFS general substrate transporter like domains"/>
    <property type="match status" value="1"/>
</dbReference>
<dbReference type="Gene3D" id="1.20.1720.10">
    <property type="entry name" value="Multidrug resistance protein D"/>
    <property type="match status" value="1"/>
</dbReference>
<feature type="transmembrane region" description="Helical" evidence="7">
    <location>
        <begin position="241"/>
        <end position="263"/>
    </location>
</feature>
<feature type="transmembrane region" description="Helical" evidence="7">
    <location>
        <begin position="450"/>
        <end position="468"/>
    </location>
</feature>
<name>A0A841GUY5_9BACT</name>
<gene>
    <name evidence="9" type="ORF">HNQ61_000036</name>
</gene>
<accession>A0A841GUY5</accession>
<organism evidence="9 10">
    <name type="scientific">Longimicrobium terrae</name>
    <dbReference type="NCBI Taxonomy" id="1639882"/>
    <lineage>
        <taxon>Bacteria</taxon>
        <taxon>Pseudomonadati</taxon>
        <taxon>Gemmatimonadota</taxon>
        <taxon>Longimicrobiia</taxon>
        <taxon>Longimicrobiales</taxon>
        <taxon>Longimicrobiaceae</taxon>
        <taxon>Longimicrobium</taxon>
    </lineage>
</organism>
<feature type="transmembrane region" description="Helical" evidence="7">
    <location>
        <begin position="216"/>
        <end position="235"/>
    </location>
</feature>
<evidence type="ECO:0000313" key="10">
    <source>
        <dbReference type="Proteomes" id="UP000582837"/>
    </source>
</evidence>
<dbReference type="InterPro" id="IPR036259">
    <property type="entry name" value="MFS_trans_sf"/>
</dbReference>
<dbReference type="PANTHER" id="PTHR42718">
    <property type="entry name" value="MAJOR FACILITATOR SUPERFAMILY MULTIDRUG TRANSPORTER MFSC"/>
    <property type="match status" value="1"/>
</dbReference>
<keyword evidence="2" id="KW-0813">Transport</keyword>
<feature type="transmembrane region" description="Helical" evidence="7">
    <location>
        <begin position="320"/>
        <end position="338"/>
    </location>
</feature>
<keyword evidence="3" id="KW-1003">Cell membrane</keyword>
<evidence type="ECO:0000256" key="4">
    <source>
        <dbReference type="ARBA" id="ARBA00022692"/>
    </source>
</evidence>
<dbReference type="InterPro" id="IPR004638">
    <property type="entry name" value="EmrB-like"/>
</dbReference>
<dbReference type="PROSITE" id="PS00216">
    <property type="entry name" value="SUGAR_TRANSPORT_1"/>
    <property type="match status" value="1"/>
</dbReference>
<dbReference type="CDD" id="cd17321">
    <property type="entry name" value="MFS_MMR_MDR_like"/>
    <property type="match status" value="1"/>
</dbReference>
<dbReference type="RefSeq" id="WP_170039316.1">
    <property type="nucleotide sequence ID" value="NZ_JABDTL010000002.1"/>
</dbReference>
<keyword evidence="6 7" id="KW-0472">Membrane</keyword>
<dbReference type="SUPFAM" id="SSF103473">
    <property type="entry name" value="MFS general substrate transporter"/>
    <property type="match status" value="1"/>
</dbReference>
<dbReference type="Pfam" id="PF07690">
    <property type="entry name" value="MFS_1"/>
    <property type="match status" value="1"/>
</dbReference>
<dbReference type="EMBL" id="JACHIA010000001">
    <property type="protein sequence ID" value="MBB6068425.1"/>
    <property type="molecule type" value="Genomic_DNA"/>
</dbReference>
<feature type="transmembrane region" description="Helical" evidence="7">
    <location>
        <begin position="153"/>
        <end position="172"/>
    </location>
</feature>
<feature type="transmembrane region" description="Helical" evidence="7">
    <location>
        <begin position="350"/>
        <end position="372"/>
    </location>
</feature>
<dbReference type="InterPro" id="IPR011701">
    <property type="entry name" value="MFS"/>
</dbReference>
<comment type="subcellular location">
    <subcellularLocation>
        <location evidence="1">Cell membrane</location>
        <topology evidence="1">Multi-pass membrane protein</topology>
    </subcellularLocation>
</comment>